<dbReference type="GO" id="GO:0016274">
    <property type="term" value="F:protein-arginine N-methyltransferase activity"/>
    <property type="evidence" value="ECO:0007669"/>
    <property type="project" value="InterPro"/>
</dbReference>
<dbReference type="InterPro" id="IPR055135">
    <property type="entry name" value="PRMT_dom"/>
</dbReference>
<name>A0AA36ND89_9DINO</name>
<feature type="domain" description="Protein arginine N-methyltransferase" evidence="4">
    <location>
        <begin position="178"/>
        <end position="248"/>
    </location>
</feature>
<dbReference type="Gene3D" id="3.40.50.150">
    <property type="entry name" value="Vaccinia Virus protein VP39"/>
    <property type="match status" value="1"/>
</dbReference>
<dbReference type="GO" id="GO:0042054">
    <property type="term" value="F:histone methyltransferase activity"/>
    <property type="evidence" value="ECO:0007669"/>
    <property type="project" value="TreeGrafter"/>
</dbReference>
<dbReference type="PANTHER" id="PTHR11006:SF4">
    <property type="entry name" value="PROTEIN ARGININE N-METHYLTRANSFERASE 7"/>
    <property type="match status" value="1"/>
</dbReference>
<sequence>MEPSVSLHDLRAVYDPEMHVAMLRDGSRHRFYGQCLLMHPELKGQVAIDVGAGTGIMSAMAVLQGKLGKVHAVEALPEVCRLIPRVLEATLEPEDRDKVEVHCGFVEEVLDKQPNGWPQHVQLIISEWLGIMGLNEGMVRPLLHCRDAFDPKPHMLPGLLRIWVQPCEGDGRCGPAVIRSEQLRGTPQLVLEADLNTCSLEDLFVTCTVQLGASGLVGWFDLQCCAEHQLVLSTSPHAAATHWAQCWLPFGERLDGAARLRLRLAPQSTGLPELCVELTPPPGAPLRGMRFFLDRGVVERFGGEDGEDAQGGAKRRRTEDIEARYFPSDIAELLSLAKAAVRDV</sequence>
<reference evidence="5" key="1">
    <citation type="submission" date="2023-08" db="EMBL/GenBank/DDBJ databases">
        <authorList>
            <person name="Chen Y."/>
            <person name="Shah S."/>
            <person name="Dougan E. K."/>
            <person name="Thang M."/>
            <person name="Chan C."/>
        </authorList>
    </citation>
    <scope>NUCLEOTIDE SEQUENCE</scope>
</reference>
<comment type="caution">
    <text evidence="5">The sequence shown here is derived from an EMBL/GenBank/DDBJ whole genome shotgun (WGS) entry which is preliminary data.</text>
</comment>
<dbReference type="SUPFAM" id="SSF53335">
    <property type="entry name" value="S-adenosyl-L-methionine-dependent methyltransferases"/>
    <property type="match status" value="1"/>
</dbReference>
<evidence type="ECO:0000313" key="5">
    <source>
        <dbReference type="EMBL" id="CAJ1408200.1"/>
    </source>
</evidence>
<gene>
    <name evidence="5" type="ORF">EVOR1521_LOCUS29699</name>
</gene>
<dbReference type="AlphaFoldDB" id="A0AA36ND89"/>
<keyword evidence="3" id="KW-0949">S-adenosyl-L-methionine</keyword>
<accession>A0AA36ND89</accession>
<proteinExistence type="predicted"/>
<keyword evidence="1" id="KW-0489">Methyltransferase</keyword>
<dbReference type="Pfam" id="PF22528">
    <property type="entry name" value="PRMT_C"/>
    <property type="match status" value="1"/>
</dbReference>
<keyword evidence="6" id="KW-1185">Reference proteome</keyword>
<evidence type="ECO:0000256" key="1">
    <source>
        <dbReference type="ARBA" id="ARBA00022603"/>
    </source>
</evidence>
<evidence type="ECO:0000256" key="2">
    <source>
        <dbReference type="ARBA" id="ARBA00022679"/>
    </source>
</evidence>
<keyword evidence="2" id="KW-0808">Transferase</keyword>
<dbReference type="EMBL" id="CAUJNA010003708">
    <property type="protein sequence ID" value="CAJ1408200.1"/>
    <property type="molecule type" value="Genomic_DNA"/>
</dbReference>
<evidence type="ECO:0000256" key="3">
    <source>
        <dbReference type="ARBA" id="ARBA00022691"/>
    </source>
</evidence>
<dbReference type="InterPro" id="IPR029063">
    <property type="entry name" value="SAM-dependent_MTases_sf"/>
</dbReference>
<evidence type="ECO:0000313" key="6">
    <source>
        <dbReference type="Proteomes" id="UP001178507"/>
    </source>
</evidence>
<evidence type="ECO:0000259" key="4">
    <source>
        <dbReference type="Pfam" id="PF22528"/>
    </source>
</evidence>
<protein>
    <recommendedName>
        <fullName evidence="4">Protein arginine N-methyltransferase domain-containing protein</fullName>
    </recommendedName>
</protein>
<dbReference type="InterPro" id="IPR025799">
    <property type="entry name" value="Arg_MeTrfase"/>
</dbReference>
<organism evidence="5 6">
    <name type="scientific">Effrenium voratum</name>
    <dbReference type="NCBI Taxonomy" id="2562239"/>
    <lineage>
        <taxon>Eukaryota</taxon>
        <taxon>Sar</taxon>
        <taxon>Alveolata</taxon>
        <taxon>Dinophyceae</taxon>
        <taxon>Suessiales</taxon>
        <taxon>Symbiodiniaceae</taxon>
        <taxon>Effrenium</taxon>
    </lineage>
</organism>
<dbReference type="Gene3D" id="2.70.160.11">
    <property type="entry name" value="Hnrnp arginine n-methyltransferase1"/>
    <property type="match status" value="1"/>
</dbReference>
<dbReference type="PANTHER" id="PTHR11006">
    <property type="entry name" value="PROTEIN ARGININE N-METHYLTRANSFERASE"/>
    <property type="match status" value="1"/>
</dbReference>
<dbReference type="Proteomes" id="UP001178507">
    <property type="component" value="Unassembled WGS sequence"/>
</dbReference>
<dbReference type="GO" id="GO:0032259">
    <property type="term" value="P:methylation"/>
    <property type="evidence" value="ECO:0007669"/>
    <property type="project" value="UniProtKB-KW"/>
</dbReference>